<organism evidence="1 2">
    <name type="scientific">Phaseolus vulgaris</name>
    <name type="common">Kidney bean</name>
    <name type="synonym">French bean</name>
    <dbReference type="NCBI Taxonomy" id="3885"/>
    <lineage>
        <taxon>Eukaryota</taxon>
        <taxon>Viridiplantae</taxon>
        <taxon>Streptophyta</taxon>
        <taxon>Embryophyta</taxon>
        <taxon>Tracheophyta</taxon>
        <taxon>Spermatophyta</taxon>
        <taxon>Magnoliopsida</taxon>
        <taxon>eudicotyledons</taxon>
        <taxon>Gunneridae</taxon>
        <taxon>Pentapetalae</taxon>
        <taxon>rosids</taxon>
        <taxon>fabids</taxon>
        <taxon>Fabales</taxon>
        <taxon>Fabaceae</taxon>
        <taxon>Papilionoideae</taxon>
        <taxon>50 kb inversion clade</taxon>
        <taxon>NPAAA clade</taxon>
        <taxon>indigoferoid/millettioid clade</taxon>
        <taxon>Phaseoleae</taxon>
        <taxon>Phaseolus</taxon>
    </lineage>
</organism>
<dbReference type="AlphaFoldDB" id="V7ANX7"/>
<reference evidence="2" key="1">
    <citation type="journal article" date="2014" name="Nat. Genet.">
        <title>A reference genome for common bean and genome-wide analysis of dual domestications.</title>
        <authorList>
            <person name="Schmutz J."/>
            <person name="McClean P.E."/>
            <person name="Mamidi S."/>
            <person name="Wu G.A."/>
            <person name="Cannon S.B."/>
            <person name="Grimwood J."/>
            <person name="Jenkins J."/>
            <person name="Shu S."/>
            <person name="Song Q."/>
            <person name="Chavarro C."/>
            <person name="Torres-Torres M."/>
            <person name="Geffroy V."/>
            <person name="Moghaddam S.M."/>
            <person name="Gao D."/>
            <person name="Abernathy B."/>
            <person name="Barry K."/>
            <person name="Blair M."/>
            <person name="Brick M.A."/>
            <person name="Chovatia M."/>
            <person name="Gepts P."/>
            <person name="Goodstein D.M."/>
            <person name="Gonzales M."/>
            <person name="Hellsten U."/>
            <person name="Hyten D.L."/>
            <person name="Jia G."/>
            <person name="Kelly J.D."/>
            <person name="Kudrna D."/>
            <person name="Lee R."/>
            <person name="Richard M.M."/>
            <person name="Miklas P.N."/>
            <person name="Osorno J.M."/>
            <person name="Rodrigues J."/>
            <person name="Thareau V."/>
            <person name="Urrea C.A."/>
            <person name="Wang M."/>
            <person name="Yu Y."/>
            <person name="Zhang M."/>
            <person name="Wing R.A."/>
            <person name="Cregan P.B."/>
            <person name="Rokhsar D.S."/>
            <person name="Jackson S.A."/>
        </authorList>
    </citation>
    <scope>NUCLEOTIDE SEQUENCE [LARGE SCALE GENOMIC DNA]</scope>
    <source>
        <strain evidence="2">cv. G19833</strain>
    </source>
</reference>
<dbReference type="Proteomes" id="UP000000226">
    <property type="component" value="Chromosome 10"/>
</dbReference>
<evidence type="ECO:0000313" key="1">
    <source>
        <dbReference type="EMBL" id="ESW05921.1"/>
    </source>
</evidence>
<proteinExistence type="predicted"/>
<dbReference type="EMBL" id="CM002297">
    <property type="protein sequence ID" value="ESW05921.1"/>
    <property type="molecule type" value="Genomic_DNA"/>
</dbReference>
<keyword evidence="2" id="KW-1185">Reference proteome</keyword>
<accession>V7ANX7</accession>
<dbReference type="Gramene" id="ESW05921">
    <property type="protein sequence ID" value="ESW05921"/>
    <property type="gene ID" value="PHAVU_010G004100g"/>
</dbReference>
<gene>
    <name evidence="1" type="ORF">PHAVU_010G004100g</name>
</gene>
<protein>
    <submittedName>
        <fullName evidence="1">Uncharacterized protein</fullName>
    </submittedName>
</protein>
<evidence type="ECO:0000313" key="2">
    <source>
        <dbReference type="Proteomes" id="UP000000226"/>
    </source>
</evidence>
<name>V7ANX7_PHAVU</name>
<sequence length="102" mass="11276">MTRTCDDNHSITPNEVKRVQGVSEGGATFSAARQVNEACENIKSSLVNLIEGVQVFNTLSSGPKLETAQEKNNGAFRRKGFSGVKWLGAKWDQTLMTREESW</sequence>